<evidence type="ECO:0000313" key="2">
    <source>
        <dbReference type="Proteomes" id="UP000244910"/>
    </source>
</evidence>
<evidence type="ECO:0000313" key="1">
    <source>
        <dbReference type="EMBL" id="AWI05103.1"/>
    </source>
</evidence>
<dbReference type="RefSeq" id="WP_032076460.1">
    <property type="nucleotide sequence ID" value="NZ_CP020953.1"/>
</dbReference>
<organism evidence="1 2">
    <name type="scientific">Clostridium drakei</name>
    <dbReference type="NCBI Taxonomy" id="332101"/>
    <lineage>
        <taxon>Bacteria</taxon>
        <taxon>Bacillati</taxon>
        <taxon>Bacillota</taxon>
        <taxon>Clostridia</taxon>
        <taxon>Eubacteriales</taxon>
        <taxon>Clostridiaceae</taxon>
        <taxon>Clostridium</taxon>
    </lineage>
</organism>
<dbReference type="KEGG" id="cdrk:B9W14_11530"/>
<sequence length="69" mass="8004">MKKSKKYMTKNLSFTINLNEIALNSRKFNASEISRGTGTHKSKKGKGSYTRKNKNWDYSYGYCFSFKSC</sequence>
<keyword evidence="2" id="KW-1185">Reference proteome</keyword>
<dbReference type="AlphaFoldDB" id="A0A2U8DQS8"/>
<proteinExistence type="predicted"/>
<accession>A0A2U8DQS8</accession>
<dbReference type="Proteomes" id="UP000244910">
    <property type="component" value="Chromosome"/>
</dbReference>
<name>A0A2U8DQS8_9CLOT</name>
<protein>
    <submittedName>
        <fullName evidence="1">Uncharacterized protein</fullName>
    </submittedName>
</protein>
<dbReference type="OrthoDB" id="2087450at2"/>
<dbReference type="EMBL" id="CP020953">
    <property type="protein sequence ID" value="AWI05103.1"/>
    <property type="molecule type" value="Genomic_DNA"/>
</dbReference>
<reference evidence="2" key="1">
    <citation type="submission" date="2017-04" db="EMBL/GenBank/DDBJ databases">
        <authorList>
            <person name="Song Y."/>
            <person name="Cho B.-K."/>
        </authorList>
    </citation>
    <scope>NUCLEOTIDE SEQUENCE [LARGE SCALE GENOMIC DNA]</scope>
    <source>
        <strain evidence="2">SL1</strain>
    </source>
</reference>
<gene>
    <name evidence="1" type="ORF">B9W14_11530</name>
</gene>